<proteinExistence type="predicted"/>
<dbReference type="InterPro" id="IPR012908">
    <property type="entry name" value="PGAP1-ab_dom-like"/>
</dbReference>
<evidence type="ECO:0000313" key="3">
    <source>
        <dbReference type="EMBL" id="MBB2987869.1"/>
    </source>
</evidence>
<evidence type="ECO:0000259" key="2">
    <source>
        <dbReference type="Pfam" id="PF07819"/>
    </source>
</evidence>
<name>A0A839PX19_9MICO</name>
<sequence length="276" mass="27870">MLGHLAPARRRLVLGVVALLVAALVAVVVAVAVNASRGRATGPTGVAAVPTSDRVVPGPVLLVPGYGGSRQSVEPLARSLRAEGKDVTVVALPDEALGDLEQQAVALGRAVDGVRSRTAAATVDLVGYSAGGVVARLWTVGEGAGLVRRLVTLGTPHHGTDLAALGALVGGDGCGVACRQLVPDSPLLTRLDREPLPEGTVLVSLWSSADEVVVPPGTAVVDGADSPSLQSICPSSRVRHGGLPADRQVQEMVAGALGAGPVPDWRPADCARLRAA</sequence>
<protein>
    <submittedName>
        <fullName evidence="3">Pimeloyl-ACP methyl ester carboxylesterase</fullName>
    </submittedName>
</protein>
<dbReference type="Gene3D" id="3.40.50.1820">
    <property type="entry name" value="alpha/beta hydrolase"/>
    <property type="match status" value="1"/>
</dbReference>
<dbReference type="SUPFAM" id="SSF53474">
    <property type="entry name" value="alpha/beta-Hydrolases"/>
    <property type="match status" value="1"/>
</dbReference>
<evidence type="ECO:0000256" key="1">
    <source>
        <dbReference type="SAM" id="Phobius"/>
    </source>
</evidence>
<comment type="caution">
    <text evidence="3">The sequence shown here is derived from an EMBL/GenBank/DDBJ whole genome shotgun (WGS) entry which is preliminary data.</text>
</comment>
<dbReference type="PANTHER" id="PTHR37946">
    <property type="entry name" value="SLL1969 PROTEIN"/>
    <property type="match status" value="1"/>
</dbReference>
<dbReference type="Proteomes" id="UP000590811">
    <property type="component" value="Unassembled WGS sequence"/>
</dbReference>
<accession>A0A839PX19</accession>
<dbReference type="GO" id="GO:0016788">
    <property type="term" value="F:hydrolase activity, acting on ester bonds"/>
    <property type="evidence" value="ECO:0007669"/>
    <property type="project" value="InterPro"/>
</dbReference>
<gene>
    <name evidence="3" type="ORF">FHW14_003055</name>
</gene>
<feature type="transmembrane region" description="Helical" evidence="1">
    <location>
        <begin position="12"/>
        <end position="33"/>
    </location>
</feature>
<evidence type="ECO:0000313" key="4">
    <source>
        <dbReference type="Proteomes" id="UP000590811"/>
    </source>
</evidence>
<keyword evidence="1" id="KW-0812">Transmembrane</keyword>
<dbReference type="AlphaFoldDB" id="A0A839PX19"/>
<dbReference type="EMBL" id="JACHVT010000006">
    <property type="protein sequence ID" value="MBB2987869.1"/>
    <property type="molecule type" value="Genomic_DNA"/>
</dbReference>
<dbReference type="PANTHER" id="PTHR37946:SF1">
    <property type="entry name" value="SLL1969 PROTEIN"/>
    <property type="match status" value="1"/>
</dbReference>
<feature type="domain" description="GPI inositol-deacylase PGAP1-like alpha/beta" evidence="2">
    <location>
        <begin position="100"/>
        <end position="162"/>
    </location>
</feature>
<keyword evidence="1" id="KW-1133">Transmembrane helix</keyword>
<dbReference type="InterPro" id="IPR029058">
    <property type="entry name" value="AB_hydrolase_fold"/>
</dbReference>
<organism evidence="3 4">
    <name type="scientific">Terracoccus luteus</name>
    <dbReference type="NCBI Taxonomy" id="53356"/>
    <lineage>
        <taxon>Bacteria</taxon>
        <taxon>Bacillati</taxon>
        <taxon>Actinomycetota</taxon>
        <taxon>Actinomycetes</taxon>
        <taxon>Micrococcales</taxon>
        <taxon>Intrasporangiaceae</taxon>
        <taxon>Terracoccus</taxon>
    </lineage>
</organism>
<keyword evidence="1" id="KW-0472">Membrane</keyword>
<dbReference type="Pfam" id="PF07819">
    <property type="entry name" value="PGAP1"/>
    <property type="match status" value="1"/>
</dbReference>
<reference evidence="3 4" key="1">
    <citation type="submission" date="2020-08" db="EMBL/GenBank/DDBJ databases">
        <title>Genomic Encyclopedia of Type Strains, Phase IV (KMG-V): Genome sequencing to study the core and pangenomes of soil and plant-associated prokaryotes.</title>
        <authorList>
            <person name="Whitman W."/>
        </authorList>
    </citation>
    <scope>NUCLEOTIDE SEQUENCE [LARGE SCALE GENOMIC DNA]</scope>
    <source>
        <strain evidence="3 4">B3ACCR2</strain>
    </source>
</reference>
<dbReference type="RefSeq" id="WP_221186487.1">
    <property type="nucleotide sequence ID" value="NZ_JACHVT010000006.1"/>
</dbReference>